<dbReference type="PIRSF" id="PIRSF001430">
    <property type="entry name" value="tRNA_psdUrid_synth"/>
    <property type="match status" value="1"/>
</dbReference>
<sequence length="249" mass="28433">MRYFLEVAYDGTNYHGWQIQPNAVTVQQVLNDCLSTVLRETIETVGSGRTDTGVHAEQQFVHLDVSRKLNIEEACYRFNRILPHDIAVKNMYEVLPDAHARYDAIARTYEYRISLVNNPFLHAYSHYLGRRPNIEAMNEAAAALLNFEDFTTFSKVKGETKHYRCQIFRADWQLQQDSLCFTIRANRFLRGMVRLVVGTLLDVGSGKLTVANFKDIVASQDRRLASAAAPAAGLFLTKVEYPTNYFLPE</sequence>
<dbReference type="Pfam" id="PF01416">
    <property type="entry name" value="PseudoU_synth_1"/>
    <property type="match status" value="2"/>
</dbReference>
<dbReference type="EC" id="5.4.99.12" evidence="4"/>
<comment type="function">
    <text evidence="4">Formation of pseudouridine at positions 38, 39 and 40 in the anticodon stem and loop of transfer RNAs.</text>
</comment>
<comment type="subunit">
    <text evidence="4">Homodimer.</text>
</comment>
<organism evidence="9 10">
    <name type="scientific">Adhaeribacter swui</name>
    <dbReference type="NCBI Taxonomy" id="2086471"/>
    <lineage>
        <taxon>Bacteria</taxon>
        <taxon>Pseudomonadati</taxon>
        <taxon>Bacteroidota</taxon>
        <taxon>Cytophagia</taxon>
        <taxon>Cytophagales</taxon>
        <taxon>Hymenobacteraceae</taxon>
        <taxon>Adhaeribacter</taxon>
    </lineage>
</organism>
<comment type="similarity">
    <text evidence="1 4 7">Belongs to the tRNA pseudouridine synthase TruA family.</text>
</comment>
<dbReference type="Gene3D" id="3.30.70.580">
    <property type="entry name" value="Pseudouridine synthase I, catalytic domain, N-terminal subdomain"/>
    <property type="match status" value="1"/>
</dbReference>
<dbReference type="NCBIfam" id="TIGR00071">
    <property type="entry name" value="hisT_truA"/>
    <property type="match status" value="1"/>
</dbReference>
<evidence type="ECO:0000256" key="4">
    <source>
        <dbReference type="HAMAP-Rule" id="MF_00171"/>
    </source>
</evidence>
<dbReference type="FunFam" id="3.30.70.580:FF:000001">
    <property type="entry name" value="tRNA pseudouridine synthase A"/>
    <property type="match status" value="1"/>
</dbReference>
<reference evidence="9 10" key="1">
    <citation type="journal article" date="2018" name="Int. J. Syst. Evol. Microbiol.">
        <title>Adhaeribacter swui sp. nov., isolated from wet mud.</title>
        <authorList>
            <person name="Kim D.U."/>
            <person name="Kim K.W."/>
            <person name="Kang M.S."/>
            <person name="Kim J.Y."/>
            <person name="Jang J.H."/>
            <person name="Kim M.K."/>
        </authorList>
    </citation>
    <scope>NUCLEOTIDE SEQUENCE [LARGE SCALE GENOMIC DNA]</scope>
    <source>
        <strain evidence="9 10">KCTC 52873</strain>
    </source>
</reference>
<comment type="caution">
    <text evidence="4">Lacks conserved residue(s) required for the propagation of feature annotation.</text>
</comment>
<feature type="domain" description="Pseudouridine synthase I TruA alpha/beta" evidence="8">
    <location>
        <begin position="8"/>
        <end position="103"/>
    </location>
</feature>
<evidence type="ECO:0000313" key="10">
    <source>
        <dbReference type="Proteomes" id="UP000515237"/>
    </source>
</evidence>
<name>A0A7G7G8K6_9BACT</name>
<dbReference type="AlphaFoldDB" id="A0A7G7G8K6"/>
<evidence type="ECO:0000259" key="8">
    <source>
        <dbReference type="Pfam" id="PF01416"/>
    </source>
</evidence>
<dbReference type="InterPro" id="IPR020103">
    <property type="entry name" value="PsdUridine_synth_cat_dom_sf"/>
</dbReference>
<evidence type="ECO:0000256" key="1">
    <source>
        <dbReference type="ARBA" id="ARBA00009375"/>
    </source>
</evidence>
<dbReference type="GO" id="GO:0031119">
    <property type="term" value="P:tRNA pseudouridine synthesis"/>
    <property type="evidence" value="ECO:0007669"/>
    <property type="project" value="UniProtKB-UniRule"/>
</dbReference>
<evidence type="ECO:0000256" key="6">
    <source>
        <dbReference type="PIRSR" id="PIRSR001430-2"/>
    </source>
</evidence>
<dbReference type="RefSeq" id="WP_185274340.1">
    <property type="nucleotide sequence ID" value="NZ_CP055156.1"/>
</dbReference>
<dbReference type="GO" id="GO:0003723">
    <property type="term" value="F:RNA binding"/>
    <property type="evidence" value="ECO:0007669"/>
    <property type="project" value="InterPro"/>
</dbReference>
<evidence type="ECO:0000256" key="3">
    <source>
        <dbReference type="ARBA" id="ARBA00023235"/>
    </source>
</evidence>
<accession>A0A7G7G8K6</accession>
<feature type="active site" description="Nucleophile" evidence="4 5">
    <location>
        <position position="51"/>
    </location>
</feature>
<keyword evidence="2 4" id="KW-0819">tRNA processing</keyword>
<dbReference type="SUPFAM" id="SSF55120">
    <property type="entry name" value="Pseudouridine synthase"/>
    <property type="match status" value="1"/>
</dbReference>
<dbReference type="PANTHER" id="PTHR11142">
    <property type="entry name" value="PSEUDOURIDYLATE SYNTHASE"/>
    <property type="match status" value="1"/>
</dbReference>
<keyword evidence="10" id="KW-1185">Reference proteome</keyword>
<evidence type="ECO:0000256" key="2">
    <source>
        <dbReference type="ARBA" id="ARBA00022694"/>
    </source>
</evidence>
<proteinExistence type="inferred from homology"/>
<evidence type="ECO:0000256" key="7">
    <source>
        <dbReference type="RuleBase" id="RU003792"/>
    </source>
</evidence>
<dbReference type="EMBL" id="CP055156">
    <property type="protein sequence ID" value="QNF33490.1"/>
    <property type="molecule type" value="Genomic_DNA"/>
</dbReference>
<dbReference type="HAMAP" id="MF_00171">
    <property type="entry name" value="TruA"/>
    <property type="match status" value="1"/>
</dbReference>
<evidence type="ECO:0000313" key="9">
    <source>
        <dbReference type="EMBL" id="QNF33490.1"/>
    </source>
</evidence>
<comment type="catalytic activity">
    <reaction evidence="4 7">
        <text>uridine(38/39/40) in tRNA = pseudouridine(38/39/40) in tRNA</text>
        <dbReference type="Rhea" id="RHEA:22376"/>
        <dbReference type="Rhea" id="RHEA-COMP:10085"/>
        <dbReference type="Rhea" id="RHEA-COMP:10087"/>
        <dbReference type="ChEBI" id="CHEBI:65314"/>
        <dbReference type="ChEBI" id="CHEBI:65315"/>
        <dbReference type="EC" id="5.4.99.12"/>
    </reaction>
</comment>
<dbReference type="InterPro" id="IPR020097">
    <property type="entry name" value="PsdUridine_synth_TruA_a/b_dom"/>
</dbReference>
<dbReference type="GO" id="GO:0160147">
    <property type="term" value="F:tRNA pseudouridine(38-40) synthase activity"/>
    <property type="evidence" value="ECO:0007669"/>
    <property type="project" value="UniProtKB-EC"/>
</dbReference>
<protein>
    <recommendedName>
        <fullName evidence="4">tRNA pseudouridine synthase A</fullName>
        <ecNumber evidence="4">5.4.99.12</ecNumber>
    </recommendedName>
    <alternativeName>
        <fullName evidence="4">tRNA pseudouridine(38-40) synthase</fullName>
    </alternativeName>
    <alternativeName>
        <fullName evidence="4">tRNA pseudouridylate synthase I</fullName>
    </alternativeName>
    <alternativeName>
        <fullName evidence="4">tRNA-uridine isomerase I</fullName>
    </alternativeName>
</protein>
<dbReference type="KEGG" id="aswu:HUW51_12445"/>
<gene>
    <name evidence="4 9" type="primary">truA</name>
    <name evidence="9" type="ORF">HUW51_12445</name>
</gene>
<dbReference type="CDD" id="cd02570">
    <property type="entry name" value="PseudoU_synth_EcTruA"/>
    <property type="match status" value="1"/>
</dbReference>
<dbReference type="InterPro" id="IPR001406">
    <property type="entry name" value="PsdUridine_synth_TruA"/>
</dbReference>
<feature type="domain" description="Pseudouridine synthase I TruA alpha/beta" evidence="8">
    <location>
        <begin position="141"/>
        <end position="242"/>
    </location>
</feature>
<keyword evidence="3 4" id="KW-0413">Isomerase</keyword>
<dbReference type="InterPro" id="IPR020095">
    <property type="entry name" value="PsdUridine_synth_TruA_C"/>
</dbReference>
<evidence type="ECO:0000256" key="5">
    <source>
        <dbReference type="PIRSR" id="PIRSR001430-1"/>
    </source>
</evidence>
<dbReference type="PANTHER" id="PTHR11142:SF0">
    <property type="entry name" value="TRNA PSEUDOURIDINE SYNTHASE-LIKE 1"/>
    <property type="match status" value="1"/>
</dbReference>
<dbReference type="Gene3D" id="3.30.70.660">
    <property type="entry name" value="Pseudouridine synthase I, catalytic domain, C-terminal subdomain"/>
    <property type="match status" value="1"/>
</dbReference>
<dbReference type="InterPro" id="IPR020094">
    <property type="entry name" value="TruA/RsuA/RluB/E/F_N"/>
</dbReference>
<dbReference type="Proteomes" id="UP000515237">
    <property type="component" value="Chromosome"/>
</dbReference>
<feature type="binding site" evidence="4 6">
    <location>
        <position position="109"/>
    </location>
    <ligand>
        <name>substrate</name>
    </ligand>
</feature>